<protein>
    <submittedName>
        <fullName evidence="2">Oidioi.mRNA.OKI2018_I69.XSR.g14554.t1.cds</fullName>
    </submittedName>
</protein>
<organism evidence="2 3">
    <name type="scientific">Oikopleura dioica</name>
    <name type="common">Tunicate</name>
    <dbReference type="NCBI Taxonomy" id="34765"/>
    <lineage>
        <taxon>Eukaryota</taxon>
        <taxon>Metazoa</taxon>
        <taxon>Chordata</taxon>
        <taxon>Tunicata</taxon>
        <taxon>Appendicularia</taxon>
        <taxon>Copelata</taxon>
        <taxon>Oikopleuridae</taxon>
        <taxon>Oikopleura</taxon>
    </lineage>
</organism>
<evidence type="ECO:0000256" key="1">
    <source>
        <dbReference type="SAM" id="Phobius"/>
    </source>
</evidence>
<accession>A0ABN7SA59</accession>
<gene>
    <name evidence="2" type="ORF">OKIOD_LOCUS6112</name>
</gene>
<evidence type="ECO:0000313" key="2">
    <source>
        <dbReference type="EMBL" id="CAG5096295.1"/>
    </source>
</evidence>
<dbReference type="Proteomes" id="UP001158576">
    <property type="component" value="Chromosome XSR"/>
</dbReference>
<reference evidence="2 3" key="1">
    <citation type="submission" date="2021-04" db="EMBL/GenBank/DDBJ databases">
        <authorList>
            <person name="Bliznina A."/>
        </authorList>
    </citation>
    <scope>NUCLEOTIDE SEQUENCE [LARGE SCALE GENOMIC DNA]</scope>
</reference>
<dbReference type="EMBL" id="OU015569">
    <property type="protein sequence ID" value="CAG5096295.1"/>
    <property type="molecule type" value="Genomic_DNA"/>
</dbReference>
<keyword evidence="1" id="KW-0472">Membrane</keyword>
<evidence type="ECO:0000313" key="3">
    <source>
        <dbReference type="Proteomes" id="UP001158576"/>
    </source>
</evidence>
<proteinExistence type="predicted"/>
<sequence>MEPCDARLSRKVFIELIKEALQEHLQEKESNREGAVETNSADLPGENEIVENNEEIYYKWSEEHTFMIFHPAPEIVFTFLALLLFVLTLVRFVYECDFALDFGFYDTKRPTHLECRSKKLARDQEDRMPL</sequence>
<name>A0ABN7SA59_OIKDI</name>
<keyword evidence="1" id="KW-1133">Transmembrane helix</keyword>
<keyword evidence="3" id="KW-1185">Reference proteome</keyword>
<keyword evidence="1" id="KW-0812">Transmembrane</keyword>
<feature type="transmembrane region" description="Helical" evidence="1">
    <location>
        <begin position="75"/>
        <end position="94"/>
    </location>
</feature>